<accession>A0AAV4IWX3</accession>
<feature type="compositionally biased region" description="Low complexity" evidence="1">
    <location>
        <begin position="76"/>
        <end position="85"/>
    </location>
</feature>
<sequence length="119" mass="12858">MGGQRQSRNNAKLVLESEEIVGGERSREAGAWPQTFFCHNPLSNAATTINNNILLVLYATTTGITTTTGSRQQHSTTTGITTTTGSRQQHSTTHTHPSAAPAISTSTFEPPRRMHSQSH</sequence>
<comment type="caution">
    <text evidence="2">The sequence shown here is derived from an EMBL/GenBank/DDBJ whole genome shotgun (WGS) entry which is preliminary data.</text>
</comment>
<keyword evidence="3" id="KW-1185">Reference proteome</keyword>
<evidence type="ECO:0000313" key="2">
    <source>
        <dbReference type="EMBL" id="GFS13717.1"/>
    </source>
</evidence>
<evidence type="ECO:0000256" key="1">
    <source>
        <dbReference type="SAM" id="MobiDB-lite"/>
    </source>
</evidence>
<gene>
    <name evidence="2" type="ORF">ElyMa_003143500</name>
</gene>
<dbReference type="Proteomes" id="UP000762676">
    <property type="component" value="Unassembled WGS sequence"/>
</dbReference>
<protein>
    <submittedName>
        <fullName evidence="2">Uncharacterized protein</fullName>
    </submittedName>
</protein>
<feature type="compositionally biased region" description="Polar residues" evidence="1">
    <location>
        <begin position="86"/>
        <end position="96"/>
    </location>
</feature>
<dbReference type="AlphaFoldDB" id="A0AAV4IWX3"/>
<name>A0AAV4IWX3_9GAST</name>
<feature type="region of interest" description="Disordered" evidence="1">
    <location>
        <begin position="65"/>
        <end position="119"/>
    </location>
</feature>
<proteinExistence type="predicted"/>
<reference evidence="2 3" key="1">
    <citation type="journal article" date="2021" name="Elife">
        <title>Chloroplast acquisition without the gene transfer in kleptoplastic sea slugs, Plakobranchus ocellatus.</title>
        <authorList>
            <person name="Maeda T."/>
            <person name="Takahashi S."/>
            <person name="Yoshida T."/>
            <person name="Shimamura S."/>
            <person name="Takaki Y."/>
            <person name="Nagai Y."/>
            <person name="Toyoda A."/>
            <person name="Suzuki Y."/>
            <person name="Arimoto A."/>
            <person name="Ishii H."/>
            <person name="Satoh N."/>
            <person name="Nishiyama T."/>
            <person name="Hasebe M."/>
            <person name="Maruyama T."/>
            <person name="Minagawa J."/>
            <person name="Obokata J."/>
            <person name="Shigenobu S."/>
        </authorList>
    </citation>
    <scope>NUCLEOTIDE SEQUENCE [LARGE SCALE GENOMIC DNA]</scope>
</reference>
<evidence type="ECO:0000313" key="3">
    <source>
        <dbReference type="Proteomes" id="UP000762676"/>
    </source>
</evidence>
<dbReference type="EMBL" id="BMAT01006488">
    <property type="protein sequence ID" value="GFS13717.1"/>
    <property type="molecule type" value="Genomic_DNA"/>
</dbReference>
<organism evidence="2 3">
    <name type="scientific">Elysia marginata</name>
    <dbReference type="NCBI Taxonomy" id="1093978"/>
    <lineage>
        <taxon>Eukaryota</taxon>
        <taxon>Metazoa</taxon>
        <taxon>Spiralia</taxon>
        <taxon>Lophotrochozoa</taxon>
        <taxon>Mollusca</taxon>
        <taxon>Gastropoda</taxon>
        <taxon>Heterobranchia</taxon>
        <taxon>Euthyneura</taxon>
        <taxon>Panpulmonata</taxon>
        <taxon>Sacoglossa</taxon>
        <taxon>Placobranchoidea</taxon>
        <taxon>Plakobranchidae</taxon>
        <taxon>Elysia</taxon>
    </lineage>
</organism>